<evidence type="ECO:0000313" key="2">
    <source>
        <dbReference type="Proteomes" id="UP000011680"/>
    </source>
</evidence>
<comment type="caution">
    <text evidence="1">The sequence shown here is derived from an EMBL/GenBank/DDBJ whole genome shotgun (WGS) entry which is preliminary data.</text>
</comment>
<proteinExistence type="predicted"/>
<dbReference type="AlphaFoldDB" id="M0MUQ0"/>
<dbReference type="EMBL" id="AOMF01000190">
    <property type="protein sequence ID" value="EMA48489.1"/>
    <property type="molecule type" value="Genomic_DNA"/>
</dbReference>
<organism evidence="1 2">
    <name type="scientific">Halococcus thailandensis JCM 13552</name>
    <dbReference type="NCBI Taxonomy" id="1227457"/>
    <lineage>
        <taxon>Archaea</taxon>
        <taxon>Methanobacteriati</taxon>
        <taxon>Methanobacteriota</taxon>
        <taxon>Stenosarchaea group</taxon>
        <taxon>Halobacteria</taxon>
        <taxon>Halobacteriales</taxon>
        <taxon>Halococcaceae</taxon>
        <taxon>Halococcus</taxon>
    </lineage>
</organism>
<name>M0MUQ0_9EURY</name>
<accession>M0MUQ0</accession>
<dbReference type="Proteomes" id="UP000011680">
    <property type="component" value="Unassembled WGS sequence"/>
</dbReference>
<protein>
    <submittedName>
        <fullName evidence="1">Uncharacterized protein</fullName>
    </submittedName>
</protein>
<keyword evidence="2" id="KW-1185">Reference proteome</keyword>
<sequence length="100" mass="11240">MHESASVTAGESDIELLNEVVLGESRTPRWIVVSSFFRRFMEYSGGPFELVVAKFGWSSRTRFIVERGVEAALFESVQPVVDGLMMPAVLLFDRLGRKTL</sequence>
<reference evidence="1 2" key="1">
    <citation type="journal article" date="2014" name="PLoS Genet.">
        <title>Phylogenetically driven sequencing of extremely halophilic archaea reveals strategies for static and dynamic osmo-response.</title>
        <authorList>
            <person name="Becker E.A."/>
            <person name="Seitzer P.M."/>
            <person name="Tritt A."/>
            <person name="Larsen D."/>
            <person name="Krusor M."/>
            <person name="Yao A.I."/>
            <person name="Wu D."/>
            <person name="Madern D."/>
            <person name="Eisen J.A."/>
            <person name="Darling A.E."/>
            <person name="Facciotti M.T."/>
        </authorList>
    </citation>
    <scope>NUCLEOTIDE SEQUENCE [LARGE SCALE GENOMIC DNA]</scope>
    <source>
        <strain evidence="1 2">JCM 13552</strain>
    </source>
</reference>
<evidence type="ECO:0000313" key="1">
    <source>
        <dbReference type="EMBL" id="EMA48489.1"/>
    </source>
</evidence>
<gene>
    <name evidence="1" type="ORF">C451_20315</name>
</gene>